<evidence type="ECO:0000313" key="1">
    <source>
        <dbReference type="EMBL" id="KAF6152945.1"/>
    </source>
</evidence>
<dbReference type="EMBL" id="JACGCM010001594">
    <property type="protein sequence ID" value="KAF6152945.1"/>
    <property type="molecule type" value="Genomic_DNA"/>
</dbReference>
<reference evidence="1 2" key="1">
    <citation type="journal article" date="2020" name="IScience">
        <title>Genome Sequencing of the Endangered Kingdonia uniflora (Circaeasteraceae, Ranunculales) Reveals Potential Mechanisms of Evolutionary Specialization.</title>
        <authorList>
            <person name="Sun Y."/>
            <person name="Deng T."/>
            <person name="Zhang A."/>
            <person name="Moore M.J."/>
            <person name="Landis J.B."/>
            <person name="Lin N."/>
            <person name="Zhang H."/>
            <person name="Zhang X."/>
            <person name="Huang J."/>
            <person name="Zhang X."/>
            <person name="Sun H."/>
            <person name="Wang H."/>
        </authorList>
    </citation>
    <scope>NUCLEOTIDE SEQUENCE [LARGE SCALE GENOMIC DNA]</scope>
    <source>
        <strain evidence="1">TB1705</strain>
        <tissue evidence="1">Leaf</tissue>
    </source>
</reference>
<name>A0A7J7MDI5_9MAGN</name>
<evidence type="ECO:0000313" key="2">
    <source>
        <dbReference type="Proteomes" id="UP000541444"/>
    </source>
</evidence>
<proteinExistence type="predicted"/>
<sequence>MKVKYFTKNGDIIRHYKKSSMWAGIKSVYNDVTDNTFWSIGDGTKVHAWINNWTGLGPFKDVPALSHILSQAGVNLSNILLGPSGMDKSFYHPDYKVTSLLRLLMSRLERSLTYAGGLLSMVGSKSSLSRTLKQLSMLLSIIRFHASFKPGGVLSPHYFNSGLNTLREYNFSADDSAYKAARLAPFTRE</sequence>
<protein>
    <submittedName>
        <fullName evidence="1">Uncharacterized protein</fullName>
    </submittedName>
</protein>
<organism evidence="1 2">
    <name type="scientific">Kingdonia uniflora</name>
    <dbReference type="NCBI Taxonomy" id="39325"/>
    <lineage>
        <taxon>Eukaryota</taxon>
        <taxon>Viridiplantae</taxon>
        <taxon>Streptophyta</taxon>
        <taxon>Embryophyta</taxon>
        <taxon>Tracheophyta</taxon>
        <taxon>Spermatophyta</taxon>
        <taxon>Magnoliopsida</taxon>
        <taxon>Ranunculales</taxon>
        <taxon>Circaeasteraceae</taxon>
        <taxon>Kingdonia</taxon>
    </lineage>
</organism>
<dbReference type="Proteomes" id="UP000541444">
    <property type="component" value="Unassembled WGS sequence"/>
</dbReference>
<dbReference type="AlphaFoldDB" id="A0A7J7MDI5"/>
<accession>A0A7J7MDI5</accession>
<comment type="caution">
    <text evidence="1">The sequence shown here is derived from an EMBL/GenBank/DDBJ whole genome shotgun (WGS) entry which is preliminary data.</text>
</comment>
<dbReference type="OrthoDB" id="1435920at2759"/>
<gene>
    <name evidence="1" type="ORF">GIB67_039652</name>
</gene>
<keyword evidence="2" id="KW-1185">Reference proteome</keyword>